<accession>A0AAV4Q520</accession>
<gene>
    <name evidence="1" type="ORF">CEXT_490661</name>
</gene>
<dbReference type="EMBL" id="BPLR01005725">
    <property type="protein sequence ID" value="GIY04560.1"/>
    <property type="molecule type" value="Genomic_DNA"/>
</dbReference>
<reference evidence="1 2" key="1">
    <citation type="submission" date="2021-06" db="EMBL/GenBank/DDBJ databases">
        <title>Caerostris extrusa draft genome.</title>
        <authorList>
            <person name="Kono N."/>
            <person name="Arakawa K."/>
        </authorList>
    </citation>
    <scope>NUCLEOTIDE SEQUENCE [LARGE SCALE GENOMIC DNA]</scope>
</reference>
<dbReference type="InterPro" id="IPR021109">
    <property type="entry name" value="Peptidase_aspartic_dom_sf"/>
</dbReference>
<protein>
    <submittedName>
        <fullName evidence="1">Reverse transcriptase</fullName>
    </submittedName>
</protein>
<dbReference type="Pfam" id="PF13650">
    <property type="entry name" value="Asp_protease_2"/>
    <property type="match status" value="1"/>
</dbReference>
<dbReference type="AlphaFoldDB" id="A0AAV4Q520"/>
<proteinExistence type="predicted"/>
<dbReference type="Gene3D" id="2.40.70.10">
    <property type="entry name" value="Acid Proteases"/>
    <property type="match status" value="1"/>
</dbReference>
<keyword evidence="1" id="KW-0548">Nucleotidyltransferase</keyword>
<keyword evidence="1" id="KW-0695">RNA-directed DNA polymerase</keyword>
<dbReference type="Proteomes" id="UP001054945">
    <property type="component" value="Unassembled WGS sequence"/>
</dbReference>
<organism evidence="1 2">
    <name type="scientific">Caerostris extrusa</name>
    <name type="common">Bark spider</name>
    <name type="synonym">Caerostris bankana</name>
    <dbReference type="NCBI Taxonomy" id="172846"/>
    <lineage>
        <taxon>Eukaryota</taxon>
        <taxon>Metazoa</taxon>
        <taxon>Ecdysozoa</taxon>
        <taxon>Arthropoda</taxon>
        <taxon>Chelicerata</taxon>
        <taxon>Arachnida</taxon>
        <taxon>Araneae</taxon>
        <taxon>Araneomorphae</taxon>
        <taxon>Entelegynae</taxon>
        <taxon>Araneoidea</taxon>
        <taxon>Araneidae</taxon>
        <taxon>Caerostris</taxon>
    </lineage>
</organism>
<comment type="caution">
    <text evidence="1">The sequence shown here is derived from an EMBL/GenBank/DDBJ whole genome shotgun (WGS) entry which is preliminary data.</text>
</comment>
<evidence type="ECO:0000313" key="1">
    <source>
        <dbReference type="EMBL" id="GIY04560.1"/>
    </source>
</evidence>
<sequence length="291" mass="33134">MRKLYNEEKNIEHKETLEGLDKSIECAINDDELEEEIEGSLEYTESIVLSIRTLYVVKQTAIIRRKKKIVLPSLTLNISSENESSGFRVFFQTIRCKLISRNKIVNVRLCLDTGSARTFITRGLARRLGLQITGQEELKIIAFGGKEDTQSTVRNRVRFLLADEKTEHTMSIEALETETICPNIMAAPNLELRDKIKKLGIDLSDVSCDQNQGNKIDILIGADYYWTIMTGKYKRLSPTVVLNETKFGWTLHGQFSNSFNSKDPINAMHVSVWDEGKNDRTLIELEKILGS</sequence>
<dbReference type="GO" id="GO:0003964">
    <property type="term" value="F:RNA-directed DNA polymerase activity"/>
    <property type="evidence" value="ECO:0007669"/>
    <property type="project" value="UniProtKB-KW"/>
</dbReference>
<name>A0AAV4Q520_CAEEX</name>
<evidence type="ECO:0000313" key="2">
    <source>
        <dbReference type="Proteomes" id="UP001054945"/>
    </source>
</evidence>
<keyword evidence="1" id="KW-0808">Transferase</keyword>
<keyword evidence="2" id="KW-1185">Reference proteome</keyword>